<organism evidence="2 3">
    <name type="scientific">Bombyx mori</name>
    <name type="common">Silk moth</name>
    <dbReference type="NCBI Taxonomy" id="7091"/>
    <lineage>
        <taxon>Eukaryota</taxon>
        <taxon>Metazoa</taxon>
        <taxon>Ecdysozoa</taxon>
        <taxon>Arthropoda</taxon>
        <taxon>Hexapoda</taxon>
        <taxon>Insecta</taxon>
        <taxon>Pterygota</taxon>
        <taxon>Neoptera</taxon>
        <taxon>Endopterygota</taxon>
        <taxon>Lepidoptera</taxon>
        <taxon>Glossata</taxon>
        <taxon>Ditrysia</taxon>
        <taxon>Bombycoidea</taxon>
        <taxon>Bombycidae</taxon>
        <taxon>Bombycinae</taxon>
        <taxon>Bombyx</taxon>
    </lineage>
</organism>
<feature type="compositionally biased region" description="Basic and acidic residues" evidence="1">
    <location>
        <begin position="2073"/>
        <end position="2089"/>
    </location>
</feature>
<feature type="region of interest" description="Disordered" evidence="1">
    <location>
        <begin position="2073"/>
        <end position="2116"/>
    </location>
</feature>
<accession>A0A8R2R298</accession>
<feature type="region of interest" description="Disordered" evidence="1">
    <location>
        <begin position="152"/>
        <end position="172"/>
    </location>
</feature>
<dbReference type="RefSeq" id="XP_037874861.1">
    <property type="nucleotide sequence ID" value="XM_038018933.2"/>
</dbReference>
<sequence length="3340" mass="384035">MKSVRRVSSLPNSCSCSSCLYRTESERPSLSRIVSHGSKIDKLYYGKYIPLRERKLLEKLVRTRAVYDNIRDQLISSSSTSGREVIKSKQVKGKHKIINNENEADISEVIGLVDNGVILTPETSECCSCCSCSTAIKISNETVRPMLHKHVPNQEKRSMTSKSSVISRQRANDEMKNEYNVRFKTKQIKSDPCTCTYKIGKIIKRHSRAVLRKLGGERAQPLIETHRGAFEEHHHKRRVGAILRKSYQHHKNRTEEGPRKSIKNNQDSQTKFKDNLNFESKRSEEKIKRYFHKVHPKIETLRQKHVRTPITNENIEGQDNIKGKVFKIKKDSVTQFREKLRKKHDLRDWECADTCFEQKCKPEQCYKELLKKISQTTTIITKEKGNRVHENRTKHKKTNLSKLETNKAIQMDVDKHSKIQVKKGENKTKDNFTKVTNNTLKQSPKNKQKQHKSKQVLTIRTNVNMTEKKSSIRDFPPPFPIIDKATSKQLFKNKEHGNTINKETLLPNTRKKEISKSHITAITKSPQKRHKQNQSKKIHLAKSKQSGHLLKRCFCTLKLKKKSIINRSKSDFNTSKPNSTQSYEIRQKTSSQHPNKLLTKCDRQICKIGECDPNECKKQIRIRVSKHQGLSKADLKNEDAASNMNISFPRFHIKNLRTPDNENETRHVLNSQDQIPQRQVVRISSTFSFDIEFSKLNVSEPQFQRKIEEYKKQRIEQKKKSVKENKGTDKRRINTQNKNSQISNSSSKSTKTSLKYGIRRCFCTLKINNNRVIQDKSKNTSKATLTSGKLEAQPNLKSVSTNVKIKVASNKKSKKILLPYECDPGVCVPGKCDPYKCLQIIKLRETKTLKRHSVKSNTENKNTRSSVTITPKYIVPLKTKKVQSAFFSNKRVYKNDSVKRSVSVPKQVKEFSNNPTRQAVRIGSSFSFDIQFSKEKQDSDIKPYAIRDKSISQKQHTMIVVPMPLKNSRTQVELKSNNKSTMKEIPKKTISLGPTLRKCFCTLKFHKSPQIKHQSQTVEKTKSGHDFSKSSTIRNQEIKYKVEQNECEPYTCVPTECDPYKCLENIKKRNYKRNFKDNSIVVKPNLKSVHSLTKNHIAKNKNISISASKKPKKETNQISDRIKKDALLDSSVSQEVNDIRRSQVKIGSNFNFGIEFYKDKSIKSFDRTLNGKARGISKATTQSVVKNIKNEGVQITKKSKSKNFGVSSVMKRCFCTLALQKQKRPNTKPIHKPNKPLTTYTVNRLAVESVNYSKTFFSCNDTSMKNNDSTEQKTEGIRILKLTSTCNINDCFTLPTLTLPKNDTFKHRPYVNQSFYSMNVSISTINSVEKHFKSIPQNAVDPYSYANDDCHFLLSDEKVQSRKSRMSRINTFSVTSTNNLNKLIKIDSGITNEHLKYSKLNKTNKEMCWKTQKDLIQIGTDFNFDVVCTKDNLKDKQTTSVFNQKYSNHFYTISTHYPAVKNVKCTTRPYVRQSIFTEKNNNKYSVEISKCKSTPNYLDRVNSEKSSSFFKRCFDVLKSLTAKTSFSRADKVTQNVSQIPQLTSTKLSGTTRLQSLECEQEKYASNICDCGAFKPTPLPHTKLHTVRITKRSCVDLEKTKMLTSKIQKFEIPSSASYSSINVDLCKKNKEARTDGYSITRIYSPTYQRYCTNSKSNVKYHENDKSDNEEPIKTNTRTSGVGLWTQKCLCTLALYKQSFYRNRKHNARQSSQFSNSSASANSAFEGKRTKGRKLDPFECEPYVCIPGQCDPYECDKRIRRRFRRDSGVGTNAIRETSQSTRTPKPKIPKSIKIQSLPKSTKLKRLGETSKSRTTVSTKHTNESRKAVRIGSKFSFDIEFYKNKKYDESFKFTKLPKDFHRKVANKERASVTTRASDKKNQDFRHTRHADTQNEPEQVKSTMTTSAPFLKRCFCTMKLHTNTTSSFDATTQDALPESPSYTMMAEKGTKTKKFKQPPIYNLEPYECEPGVCIPGQCDPYECDKRIRLRRKMQSVSSNTQRDTRSSASVQYNPHKHKARRSQFHSKYPKRHKQSYVNQLVKSVSEKIPHRQAVRIGSNFSFNIEFYKDVPSEQGYRRDDIKTKDRTQSEAKVKKSPAGVQGISFRHRQSQISGPKIKSRDSGANPILKRCFCTLKLHKAGKQKVEQTILKPKSQTTFRSSFTETKKAKICPENCLYNAGTATTGKNIYKLEPYECEPYVCTPGYCDPYECDLRIRRRQMKTMCTETDCPRLKEIGSLATKSYTSKSMKTLNVKQKNAQLSALRDKPRKYRTSKVIEDNNNMNKQSVRIGSTFSFNIEFFKEGDALSSTPIDNDYKDKADLNVNRRNRTRNKSISSDTRKLKSQFSEKRCPLRCQKTQAETVQKESRGSGISPLLKRCFCTLALHKKNAEIVQTDQPQIDETPKKIIQAMASKSTLTKNKYLSYDLKSYECEPGTCEPGLCNPYECEKRIKARNAKYNEIGTDTDPHHYFSASSMTKDNTTSRKCKNIQCKGKERSYATASPQIKRTTLKDNEHVNVDTNIKNRQVVKIGSSFNFDVEFFKDKPSPETRSRPSTQDRIIEKNYRSDKCNTKCQGIKNVNTQPNKMLTTGESQVDYVKTENKGSYVENVLKRCFCTMALHKNDMPNVGTNQKNNMFSGKQYQVYYQLKTPKIKGAQKLDVSSKDCPCSKQQPLISKYSSVATNTSKKYFKNKLKEQKQLETKVKSELSDQKSNNMETILPYKPRKFNKKTSKTFVIDEKSENTSPKNMEHILPDNKISTRLTKTKIKVTKLDIKPDLKSKSTAGRVKKIATSLFDSKLFNGKIELGGIPKMTLKTDVTNHVDGEPVLSILKSSKSEGGREKKNKAELKSSHGLKIKRSAKNKLGKGHLDKICTQEGLEFKSGDGKPVQISRAVLKLYRHDSTLQSRKDFLDVEDQKENKLNKNTQANKKNKMVKFSIDPATNKKSKKKRHSAVKSFVKKVKSETSKCDDSCYPGASENGATISGNKLYSKNKKEKKSHKLRKFKLSKEMQEDGINDVNPGNKTGDENDMKPGEKSQRIKKKGINICDCSQFRDDMICTCFSSNCECAKAIKIAKKKEKEMKIRRKKLQKKIKRQSRELQEKEKALKKKRQDLDNRRKKYKREDEARQKRRRKSEKYLDKRIRKLKDTSDILLAADSLLDIAKLGFSVAQDVGRSTCRAITDPCYTYDSVKSTLKHPTRIWPIIKNAILNSGAVATLKRVFRRFQAMETVKSTRDKLNDYEITSYIMGMAESDPRKRLKRKTKKRVQPRRDKDFQCNLYMNSLRKKPYLSVYYTCPWFYPHFMTMLNAIRQITDLLLFLLAAFVWSPCILCTELCRAMLCCFVCTG</sequence>
<feature type="compositionally biased region" description="Basic and acidic residues" evidence="1">
    <location>
        <begin position="3105"/>
        <end position="3121"/>
    </location>
</feature>
<feature type="compositionally biased region" description="Low complexity" evidence="1">
    <location>
        <begin position="1708"/>
        <end position="1723"/>
    </location>
</feature>
<feature type="compositionally biased region" description="Basic and acidic residues" evidence="1">
    <location>
        <begin position="1862"/>
        <end position="1889"/>
    </location>
</feature>
<feature type="compositionally biased region" description="Polar residues" evidence="1">
    <location>
        <begin position="1990"/>
        <end position="2008"/>
    </location>
</feature>
<feature type="region of interest" description="Disordered" evidence="1">
    <location>
        <begin position="714"/>
        <end position="751"/>
    </location>
</feature>
<feature type="region of interest" description="Disordered" evidence="1">
    <location>
        <begin position="3004"/>
        <end position="3031"/>
    </location>
</feature>
<keyword evidence="3" id="KW-1185">Reference proteome</keyword>
<feature type="compositionally biased region" description="Basic residues" evidence="1">
    <location>
        <begin position="3072"/>
        <end position="3088"/>
    </location>
</feature>
<feature type="compositionally biased region" description="Polar residues" evidence="1">
    <location>
        <begin position="1890"/>
        <end position="1899"/>
    </location>
</feature>
<reference evidence="2" key="2">
    <citation type="submission" date="2022-06" db="UniProtKB">
        <authorList>
            <consortium name="EnsemblMetazoa"/>
        </authorList>
    </citation>
    <scope>IDENTIFICATION</scope>
    <source>
        <strain evidence="2">p50T (Dazao)</strain>
    </source>
</reference>
<proteinExistence type="predicted"/>
<protein>
    <submittedName>
        <fullName evidence="2">Uncharacterized protein</fullName>
    </submittedName>
</protein>
<reference evidence="3" key="1">
    <citation type="journal article" date="2008" name="Insect Biochem. Mol. Biol.">
        <title>The genome of a lepidopteran model insect, the silkworm Bombyx mori.</title>
        <authorList>
            <consortium name="International Silkworm Genome Consortium"/>
        </authorList>
    </citation>
    <scope>NUCLEOTIDE SEQUENCE [LARGE SCALE GENOMIC DNA]</scope>
    <source>
        <strain evidence="3">p50T</strain>
    </source>
</reference>
<feature type="compositionally biased region" description="Basic residues" evidence="1">
    <location>
        <begin position="2010"/>
        <end position="2028"/>
    </location>
</feature>
<feature type="region of interest" description="Disordered" evidence="1">
    <location>
        <begin position="1862"/>
        <end position="1899"/>
    </location>
</feature>
<evidence type="ECO:0000256" key="1">
    <source>
        <dbReference type="SAM" id="MobiDB-lite"/>
    </source>
</evidence>
<feature type="region of interest" description="Disordered" evidence="1">
    <location>
        <begin position="1705"/>
        <end position="1726"/>
    </location>
</feature>
<dbReference type="Proteomes" id="UP000005204">
    <property type="component" value="Unassembled WGS sequence"/>
</dbReference>
<feature type="compositionally biased region" description="Basic and acidic residues" evidence="1">
    <location>
        <begin position="714"/>
        <end position="732"/>
    </location>
</feature>
<feature type="compositionally biased region" description="Basic and acidic residues" evidence="1">
    <location>
        <begin position="3018"/>
        <end position="3031"/>
    </location>
</feature>
<feature type="region of interest" description="Disordered" evidence="1">
    <location>
        <begin position="245"/>
        <end position="270"/>
    </location>
</feature>
<feature type="region of interest" description="Disordered" evidence="1">
    <location>
        <begin position="3072"/>
        <end position="3129"/>
    </location>
</feature>
<dbReference type="KEGG" id="bmor:119630235"/>
<feature type="compositionally biased region" description="Basic and acidic residues" evidence="1">
    <location>
        <begin position="3089"/>
        <end position="3098"/>
    </location>
</feature>
<feature type="compositionally biased region" description="Low complexity" evidence="1">
    <location>
        <begin position="734"/>
        <end position="751"/>
    </location>
</feature>
<dbReference type="EnsemblMetazoa" id="XM_038018933.1">
    <property type="protein sequence ID" value="XP_037874861.1"/>
    <property type="gene ID" value="LOC119630235"/>
</dbReference>
<evidence type="ECO:0000313" key="2">
    <source>
        <dbReference type="EnsemblMetazoa" id="XP_037874861.1"/>
    </source>
</evidence>
<dbReference type="GeneID" id="119630235"/>
<evidence type="ECO:0000313" key="3">
    <source>
        <dbReference type="Proteomes" id="UP000005204"/>
    </source>
</evidence>
<name>A0A8R2R298_BOMMO</name>
<feature type="region of interest" description="Disordered" evidence="1">
    <location>
        <begin position="1988"/>
        <end position="2028"/>
    </location>
</feature>
<feature type="region of interest" description="Disordered" evidence="1">
    <location>
        <begin position="568"/>
        <end position="593"/>
    </location>
</feature>
<feature type="compositionally biased region" description="Polar residues" evidence="1">
    <location>
        <begin position="160"/>
        <end position="169"/>
    </location>
</feature>